<reference evidence="1" key="1">
    <citation type="submission" date="2021-12" db="EMBL/GenBank/DDBJ databases">
        <authorList>
            <person name="Rodrigo-Torres L."/>
            <person name="Arahal R. D."/>
            <person name="Lucena T."/>
        </authorList>
    </citation>
    <scope>NUCLEOTIDE SEQUENCE</scope>
    <source>
        <strain evidence="1">CECT 8267</strain>
    </source>
</reference>
<dbReference type="InterPro" id="IPR007435">
    <property type="entry name" value="DUF484"/>
</dbReference>
<gene>
    <name evidence="1" type="ORF">SIN8267_01914</name>
</gene>
<name>A0ABM9AF18_9GAMM</name>
<accession>A0ABM9AF18</accession>
<protein>
    <recommendedName>
        <fullName evidence="3">DUF484 family protein</fullName>
    </recommendedName>
</protein>
<dbReference type="InterPro" id="IPR029016">
    <property type="entry name" value="GAF-like_dom_sf"/>
</dbReference>
<evidence type="ECO:0000313" key="1">
    <source>
        <dbReference type="EMBL" id="CAH0991799.1"/>
    </source>
</evidence>
<dbReference type="PANTHER" id="PTHR38765:SF1">
    <property type="entry name" value="DUF484 DOMAIN-CONTAINING PROTEIN"/>
    <property type="match status" value="1"/>
</dbReference>
<organism evidence="1 2">
    <name type="scientific">Sinobacterium norvegicum</name>
    <dbReference type="NCBI Taxonomy" id="1641715"/>
    <lineage>
        <taxon>Bacteria</taxon>
        <taxon>Pseudomonadati</taxon>
        <taxon>Pseudomonadota</taxon>
        <taxon>Gammaproteobacteria</taxon>
        <taxon>Cellvibrionales</taxon>
        <taxon>Spongiibacteraceae</taxon>
        <taxon>Sinobacterium</taxon>
    </lineage>
</organism>
<sequence>MNVPTDKTTRADNDEAITAEQVTEYLKQHPDFFILNDELIANLYLPHDEGEAISLQQHQVTTLRQRNENMRQRLLSLLDVAKENDQLFNRTKNLVLALLDAQDLDHAVSIVNHSLTTDFNADFCALTLFGNTERYQYCSARVVPVFEAQQQVGHLLRSSRAVCGVLRPNELEFLFEDDAKLVGSAAVSPLTYGNNIGVLAIGSRDENYFRSSMGTLFLSYVSEVLNRTLPRFMNQYEKKSA</sequence>
<evidence type="ECO:0008006" key="3">
    <source>
        <dbReference type="Google" id="ProtNLM"/>
    </source>
</evidence>
<proteinExistence type="predicted"/>
<dbReference type="Proteomes" id="UP000838100">
    <property type="component" value="Unassembled WGS sequence"/>
</dbReference>
<dbReference type="EMBL" id="CAKLPX010000002">
    <property type="protein sequence ID" value="CAH0991799.1"/>
    <property type="molecule type" value="Genomic_DNA"/>
</dbReference>
<dbReference type="SUPFAM" id="SSF55781">
    <property type="entry name" value="GAF domain-like"/>
    <property type="match status" value="1"/>
</dbReference>
<evidence type="ECO:0000313" key="2">
    <source>
        <dbReference type="Proteomes" id="UP000838100"/>
    </source>
</evidence>
<dbReference type="Pfam" id="PF04340">
    <property type="entry name" value="DUF484"/>
    <property type="match status" value="1"/>
</dbReference>
<keyword evidence="2" id="KW-1185">Reference proteome</keyword>
<comment type="caution">
    <text evidence="1">The sequence shown here is derived from an EMBL/GenBank/DDBJ whole genome shotgun (WGS) entry which is preliminary data.</text>
</comment>
<dbReference type="PANTHER" id="PTHR38765">
    <property type="entry name" value="DUF484 DOMAIN-CONTAINING PROTEIN"/>
    <property type="match status" value="1"/>
</dbReference>
<dbReference type="Gene3D" id="3.30.450.40">
    <property type="match status" value="1"/>
</dbReference>